<comment type="caution">
    <text evidence="2">The sequence shown here is derived from an EMBL/GenBank/DDBJ whole genome shotgun (WGS) entry which is preliminary data.</text>
</comment>
<dbReference type="AlphaFoldDB" id="A0A4U8T103"/>
<feature type="domain" description="Plasmid replication protein RepL" evidence="1">
    <location>
        <begin position="5"/>
        <end position="140"/>
    </location>
</feature>
<dbReference type="GO" id="GO:0006260">
    <property type="term" value="P:DNA replication"/>
    <property type="evidence" value="ECO:0007669"/>
    <property type="project" value="InterPro"/>
</dbReference>
<dbReference type="GO" id="GO:0006276">
    <property type="term" value="P:plasmid maintenance"/>
    <property type="evidence" value="ECO:0007669"/>
    <property type="project" value="InterPro"/>
</dbReference>
<dbReference type="Pfam" id="PF05732">
    <property type="entry name" value="RepL"/>
    <property type="match status" value="1"/>
</dbReference>
<dbReference type="Proteomes" id="UP000029921">
    <property type="component" value="Unassembled WGS sequence"/>
</dbReference>
<evidence type="ECO:0000313" key="3">
    <source>
        <dbReference type="Proteomes" id="UP000029921"/>
    </source>
</evidence>
<keyword evidence="3" id="KW-1185">Reference proteome</keyword>
<protein>
    <recommendedName>
        <fullName evidence="1">Plasmid replication protein RepL domain-containing protein</fullName>
    </recommendedName>
</protein>
<gene>
    <name evidence="2" type="ORF">LS74_002630</name>
</gene>
<dbReference type="InterPro" id="IPR008813">
    <property type="entry name" value="Plasmid_replication_RepL"/>
</dbReference>
<name>A0A4U8T103_9HELI</name>
<accession>A0A4U8T103</accession>
<sequence>MKEPKRKIAGAKQFVNAETGEVLNLQEIIEYYGDDEPWQRVRVAPLMALLDRGISHSKMKVIHWVVEHLDRENNLIYTQRHIAEQTQVAKSTINELFKFLLDSNFMKKKGSVYHINPYFIGPKACSEQDYNAFVIRYKKMDSADES</sequence>
<reference evidence="2 3" key="1">
    <citation type="journal article" date="2014" name="Genome Announc.">
        <title>Draft genome sequences of eight enterohepatic helicobacter species isolated from both laboratory and wild rodents.</title>
        <authorList>
            <person name="Sheh A."/>
            <person name="Shen Z."/>
            <person name="Fox J.G."/>
        </authorList>
    </citation>
    <scope>NUCLEOTIDE SEQUENCE [LARGE SCALE GENOMIC DNA]</scope>
    <source>
        <strain evidence="2 3">MIT 96-1001</strain>
    </source>
</reference>
<organism evidence="2 3">
    <name type="scientific">Helicobacter magdeburgensis</name>
    <dbReference type="NCBI Taxonomy" id="471858"/>
    <lineage>
        <taxon>Bacteria</taxon>
        <taxon>Pseudomonadati</taxon>
        <taxon>Campylobacterota</taxon>
        <taxon>Epsilonproteobacteria</taxon>
        <taxon>Campylobacterales</taxon>
        <taxon>Helicobacteraceae</taxon>
        <taxon>Helicobacter</taxon>
    </lineage>
</organism>
<evidence type="ECO:0000259" key="1">
    <source>
        <dbReference type="Pfam" id="PF05732"/>
    </source>
</evidence>
<evidence type="ECO:0000313" key="2">
    <source>
        <dbReference type="EMBL" id="TLD93056.1"/>
    </source>
</evidence>
<proteinExistence type="predicted"/>
<dbReference type="RefSeq" id="WP_034587483.1">
    <property type="nucleotide sequence ID" value="NZ_JRPE02000003.1"/>
</dbReference>
<dbReference type="EMBL" id="JRPE02000003">
    <property type="protein sequence ID" value="TLD93056.1"/>
    <property type="molecule type" value="Genomic_DNA"/>
</dbReference>